<evidence type="ECO:0000313" key="3">
    <source>
        <dbReference type="Proteomes" id="UP000553632"/>
    </source>
</evidence>
<dbReference type="EMBL" id="JABANO010000811">
    <property type="protein sequence ID" value="KAF4758936.1"/>
    <property type="molecule type" value="Genomic_DNA"/>
</dbReference>
<feature type="region of interest" description="Disordered" evidence="1">
    <location>
        <begin position="1"/>
        <end position="28"/>
    </location>
</feature>
<reference evidence="2 3" key="1">
    <citation type="submission" date="2020-04" db="EMBL/GenBank/DDBJ databases">
        <title>Perkinsus olseni comparative genomics.</title>
        <authorList>
            <person name="Bogema D.R."/>
        </authorList>
    </citation>
    <scope>NUCLEOTIDE SEQUENCE [LARGE SCALE GENOMIC DNA]</scope>
    <source>
        <strain evidence="2 3">ATCC PRA-207</strain>
    </source>
</reference>
<accession>A0A7J6UPI0</accession>
<gene>
    <name evidence="2" type="ORF">FOZ63_001244</name>
</gene>
<keyword evidence="3" id="KW-1185">Reference proteome</keyword>
<dbReference type="AlphaFoldDB" id="A0A7J6UPI0"/>
<dbReference type="Proteomes" id="UP000553632">
    <property type="component" value="Unassembled WGS sequence"/>
</dbReference>
<feature type="non-terminal residue" evidence="2">
    <location>
        <position position="1"/>
    </location>
</feature>
<evidence type="ECO:0000256" key="1">
    <source>
        <dbReference type="SAM" id="MobiDB-lite"/>
    </source>
</evidence>
<evidence type="ECO:0000313" key="2">
    <source>
        <dbReference type="EMBL" id="KAF4758936.1"/>
    </source>
</evidence>
<feature type="compositionally biased region" description="Polar residues" evidence="1">
    <location>
        <begin position="1"/>
        <end position="10"/>
    </location>
</feature>
<organism evidence="2 3">
    <name type="scientific">Perkinsus olseni</name>
    <name type="common">Perkinsus atlanticus</name>
    <dbReference type="NCBI Taxonomy" id="32597"/>
    <lineage>
        <taxon>Eukaryota</taxon>
        <taxon>Sar</taxon>
        <taxon>Alveolata</taxon>
        <taxon>Perkinsozoa</taxon>
        <taxon>Perkinsea</taxon>
        <taxon>Perkinsida</taxon>
        <taxon>Perkinsidae</taxon>
        <taxon>Perkinsus</taxon>
    </lineage>
</organism>
<protein>
    <submittedName>
        <fullName evidence="2">Uncharacterized protein</fullName>
    </submittedName>
</protein>
<proteinExistence type="predicted"/>
<feature type="non-terminal residue" evidence="2">
    <location>
        <position position="218"/>
    </location>
</feature>
<comment type="caution">
    <text evidence="2">The sequence shown here is derived from an EMBL/GenBank/DDBJ whole genome shotgun (WGS) entry which is preliminary data.</text>
</comment>
<name>A0A7J6UPI0_PEROL</name>
<sequence length="218" mass="23759">STPPSASELMQDSVVLATGPEDGKSSETKEIRALLGSPSLTFDEAKSVDWQVVGGPRQQPRNHALPQAEKVVAPENVKRNSAVHMLTASLSKSMRSEVVESMLLIDGLLQEDRRRRISFDVDDATASTEQQEGVVTKRGLRAGRKPSMQLTTVPDVTEAPISHGRGQMGPLSPSSQRLLLVTNTTGVTCKEYMKKGEDQVGEKSHLGTFTPNRKLRAW</sequence>